<dbReference type="SUPFAM" id="SSF48726">
    <property type="entry name" value="Immunoglobulin"/>
    <property type="match status" value="1"/>
</dbReference>
<dbReference type="InterPro" id="IPR036179">
    <property type="entry name" value="Ig-like_dom_sf"/>
</dbReference>
<sequence>MSWYKQEKRREAHSQFQLVAFTSEGSPGESAIEQPFKKRFKTSGMKSSALPLSLENAQLEDTGTYYCASQQHTAEQMLRKPSQNLFTGNSPVADPSQ</sequence>
<accession>A0AAW1C230</accession>
<reference evidence="2 3" key="1">
    <citation type="journal article" date="2024" name="Proc. Natl. Acad. Sci. U.S.A.">
        <title>The genetic regulatory architecture and epigenomic basis for age-related changes in rattlesnake venom.</title>
        <authorList>
            <person name="Hogan M.P."/>
            <person name="Holding M.L."/>
            <person name="Nystrom G.S."/>
            <person name="Colston T.J."/>
            <person name="Bartlett D.A."/>
            <person name="Mason A.J."/>
            <person name="Ellsworth S.A."/>
            <person name="Rautsaw R.M."/>
            <person name="Lawrence K.C."/>
            <person name="Strickland J.L."/>
            <person name="He B."/>
            <person name="Fraser P."/>
            <person name="Margres M.J."/>
            <person name="Gilbert D.M."/>
            <person name="Gibbs H.L."/>
            <person name="Parkinson C.L."/>
            <person name="Rokyta D.R."/>
        </authorList>
    </citation>
    <scope>NUCLEOTIDE SEQUENCE [LARGE SCALE GENOMIC DNA]</scope>
    <source>
        <strain evidence="2">DRR0105</strain>
    </source>
</reference>
<feature type="domain" description="Ig-like" evidence="1">
    <location>
        <begin position="1"/>
        <end position="79"/>
    </location>
</feature>
<dbReference type="AlphaFoldDB" id="A0AAW1C230"/>
<dbReference type="Proteomes" id="UP001474421">
    <property type="component" value="Unassembled WGS sequence"/>
</dbReference>
<evidence type="ECO:0000313" key="3">
    <source>
        <dbReference type="Proteomes" id="UP001474421"/>
    </source>
</evidence>
<evidence type="ECO:0000313" key="2">
    <source>
        <dbReference type="EMBL" id="KAK9407927.1"/>
    </source>
</evidence>
<gene>
    <name evidence="2" type="ORF">NXF25_006701</name>
</gene>
<proteinExistence type="predicted"/>
<comment type="caution">
    <text evidence="2">The sequence shown here is derived from an EMBL/GenBank/DDBJ whole genome shotgun (WGS) entry which is preliminary data.</text>
</comment>
<dbReference type="EMBL" id="JAOTOJ010000002">
    <property type="protein sequence ID" value="KAK9407927.1"/>
    <property type="molecule type" value="Genomic_DNA"/>
</dbReference>
<dbReference type="CDD" id="cd00099">
    <property type="entry name" value="IgV"/>
    <property type="match status" value="1"/>
</dbReference>
<dbReference type="InterPro" id="IPR013106">
    <property type="entry name" value="Ig_V-set"/>
</dbReference>
<organism evidence="2 3">
    <name type="scientific">Crotalus adamanteus</name>
    <name type="common">Eastern diamondback rattlesnake</name>
    <dbReference type="NCBI Taxonomy" id="8729"/>
    <lineage>
        <taxon>Eukaryota</taxon>
        <taxon>Metazoa</taxon>
        <taxon>Chordata</taxon>
        <taxon>Craniata</taxon>
        <taxon>Vertebrata</taxon>
        <taxon>Euteleostomi</taxon>
        <taxon>Lepidosauria</taxon>
        <taxon>Squamata</taxon>
        <taxon>Bifurcata</taxon>
        <taxon>Unidentata</taxon>
        <taxon>Episquamata</taxon>
        <taxon>Toxicofera</taxon>
        <taxon>Serpentes</taxon>
        <taxon>Colubroidea</taxon>
        <taxon>Viperidae</taxon>
        <taxon>Crotalinae</taxon>
        <taxon>Crotalus</taxon>
    </lineage>
</organism>
<dbReference type="Pfam" id="PF07686">
    <property type="entry name" value="V-set"/>
    <property type="match status" value="1"/>
</dbReference>
<evidence type="ECO:0000259" key="1">
    <source>
        <dbReference type="PROSITE" id="PS50835"/>
    </source>
</evidence>
<dbReference type="InterPro" id="IPR007110">
    <property type="entry name" value="Ig-like_dom"/>
</dbReference>
<keyword evidence="3" id="KW-1185">Reference proteome</keyword>
<dbReference type="PROSITE" id="PS50835">
    <property type="entry name" value="IG_LIKE"/>
    <property type="match status" value="1"/>
</dbReference>
<dbReference type="InterPro" id="IPR013783">
    <property type="entry name" value="Ig-like_fold"/>
</dbReference>
<name>A0AAW1C230_CROAD</name>
<dbReference type="Gene3D" id="2.60.40.10">
    <property type="entry name" value="Immunoglobulins"/>
    <property type="match status" value="1"/>
</dbReference>
<protein>
    <recommendedName>
        <fullName evidence="1">Ig-like domain-containing protein</fullName>
    </recommendedName>
</protein>